<proteinExistence type="predicted"/>
<evidence type="ECO:0000256" key="1">
    <source>
        <dbReference type="ARBA" id="ARBA00022553"/>
    </source>
</evidence>
<dbReference type="Gene3D" id="3.40.50.2300">
    <property type="match status" value="1"/>
</dbReference>
<sequence length="122" mass="13525">MSKILVVDDDTDILSVMEILLTMKGFEVEVTTKGENTFPKIETFKPDLILLDVLISGHDGRNICRKLKSDNETKHIPIIMFSAHPGAAATIAEYGADDFIAKPFDVTNLLQKVKHQLGLSKN</sequence>
<dbReference type="SMART" id="SM00448">
    <property type="entry name" value="REC"/>
    <property type="match status" value="1"/>
</dbReference>
<evidence type="ECO:0000313" key="4">
    <source>
        <dbReference type="EMBL" id="KAA9041507.1"/>
    </source>
</evidence>
<dbReference type="InterPro" id="IPR001789">
    <property type="entry name" value="Sig_transdc_resp-reg_receiver"/>
</dbReference>
<dbReference type="InterPro" id="IPR050595">
    <property type="entry name" value="Bact_response_regulator"/>
</dbReference>
<reference evidence="4 5" key="1">
    <citation type="submission" date="2019-09" db="EMBL/GenBank/DDBJ databases">
        <title>Draft genome sequence of Ginsengibacter sp. BR5-29.</title>
        <authorList>
            <person name="Im W.-T."/>
        </authorList>
    </citation>
    <scope>NUCLEOTIDE SEQUENCE [LARGE SCALE GENOMIC DNA]</scope>
    <source>
        <strain evidence="4 5">BR5-29</strain>
    </source>
</reference>
<comment type="caution">
    <text evidence="4">The sequence shown here is derived from an EMBL/GenBank/DDBJ whole genome shotgun (WGS) entry which is preliminary data.</text>
</comment>
<feature type="domain" description="Response regulatory" evidence="3">
    <location>
        <begin position="3"/>
        <end position="117"/>
    </location>
</feature>
<evidence type="ECO:0000256" key="2">
    <source>
        <dbReference type="PROSITE-ProRule" id="PRU00169"/>
    </source>
</evidence>
<dbReference type="Proteomes" id="UP000326903">
    <property type="component" value="Unassembled WGS sequence"/>
</dbReference>
<organism evidence="4 5">
    <name type="scientific">Ginsengibacter hankyongi</name>
    <dbReference type="NCBI Taxonomy" id="2607284"/>
    <lineage>
        <taxon>Bacteria</taxon>
        <taxon>Pseudomonadati</taxon>
        <taxon>Bacteroidota</taxon>
        <taxon>Chitinophagia</taxon>
        <taxon>Chitinophagales</taxon>
        <taxon>Chitinophagaceae</taxon>
        <taxon>Ginsengibacter</taxon>
    </lineage>
</organism>
<dbReference type="Pfam" id="PF00072">
    <property type="entry name" value="Response_reg"/>
    <property type="match status" value="1"/>
</dbReference>
<protein>
    <submittedName>
        <fullName evidence="4">Response regulator</fullName>
    </submittedName>
</protein>
<dbReference type="PROSITE" id="PS50110">
    <property type="entry name" value="RESPONSE_REGULATORY"/>
    <property type="match status" value="1"/>
</dbReference>
<accession>A0A5J5INE7</accession>
<dbReference type="SUPFAM" id="SSF52172">
    <property type="entry name" value="CheY-like"/>
    <property type="match status" value="1"/>
</dbReference>
<dbReference type="GO" id="GO:0000160">
    <property type="term" value="P:phosphorelay signal transduction system"/>
    <property type="evidence" value="ECO:0007669"/>
    <property type="project" value="InterPro"/>
</dbReference>
<feature type="modified residue" description="4-aspartylphosphate" evidence="2">
    <location>
        <position position="52"/>
    </location>
</feature>
<gene>
    <name evidence="4" type="ORF">FW778_05665</name>
</gene>
<keyword evidence="1 2" id="KW-0597">Phosphoprotein</keyword>
<evidence type="ECO:0000259" key="3">
    <source>
        <dbReference type="PROSITE" id="PS50110"/>
    </source>
</evidence>
<evidence type="ECO:0000313" key="5">
    <source>
        <dbReference type="Proteomes" id="UP000326903"/>
    </source>
</evidence>
<dbReference type="EMBL" id="VYQF01000001">
    <property type="protein sequence ID" value="KAA9041507.1"/>
    <property type="molecule type" value="Genomic_DNA"/>
</dbReference>
<dbReference type="PANTHER" id="PTHR44591">
    <property type="entry name" value="STRESS RESPONSE REGULATOR PROTEIN 1"/>
    <property type="match status" value="1"/>
</dbReference>
<keyword evidence="5" id="KW-1185">Reference proteome</keyword>
<dbReference type="RefSeq" id="WP_150413627.1">
    <property type="nucleotide sequence ID" value="NZ_VYQF01000001.1"/>
</dbReference>
<dbReference type="AlphaFoldDB" id="A0A5J5INE7"/>
<dbReference type="PANTHER" id="PTHR44591:SF3">
    <property type="entry name" value="RESPONSE REGULATORY DOMAIN-CONTAINING PROTEIN"/>
    <property type="match status" value="1"/>
</dbReference>
<dbReference type="InterPro" id="IPR011006">
    <property type="entry name" value="CheY-like_superfamily"/>
</dbReference>
<name>A0A5J5INE7_9BACT</name>